<organism evidence="11 12">
    <name type="scientific">Lentilactobacillus rapi</name>
    <dbReference type="NCBI Taxonomy" id="481723"/>
    <lineage>
        <taxon>Bacteria</taxon>
        <taxon>Bacillati</taxon>
        <taxon>Bacillota</taxon>
        <taxon>Bacilli</taxon>
        <taxon>Lactobacillales</taxon>
        <taxon>Lactobacillaceae</taxon>
        <taxon>Lentilactobacillus</taxon>
    </lineage>
</organism>
<evidence type="ECO:0000256" key="3">
    <source>
        <dbReference type="ARBA" id="ARBA00022578"/>
    </source>
</evidence>
<gene>
    <name evidence="11" type="ORF">LRA02_08280</name>
</gene>
<dbReference type="GO" id="GO:0032196">
    <property type="term" value="P:transposition"/>
    <property type="evidence" value="ECO:0007669"/>
    <property type="project" value="UniProtKB-KW"/>
</dbReference>
<evidence type="ECO:0000256" key="6">
    <source>
        <dbReference type="ARBA" id="ARBA00023125"/>
    </source>
</evidence>
<dbReference type="Pfam" id="PF12323">
    <property type="entry name" value="HTH_OrfB_IS605"/>
    <property type="match status" value="1"/>
</dbReference>
<keyword evidence="4" id="KW-0479">Metal-binding</keyword>
<evidence type="ECO:0000256" key="2">
    <source>
        <dbReference type="ARBA" id="ARBA00011044"/>
    </source>
</evidence>
<name>A0A512PL94_9LACO</name>
<feature type="domain" description="Cas12f1-like TNB" evidence="9">
    <location>
        <begin position="317"/>
        <end position="384"/>
    </location>
</feature>
<dbReference type="AlphaFoldDB" id="A0A512PL94"/>
<keyword evidence="5" id="KW-0862">Zinc</keyword>
<evidence type="ECO:0000256" key="1">
    <source>
        <dbReference type="ARBA" id="ARBA00008761"/>
    </source>
</evidence>
<evidence type="ECO:0000259" key="9">
    <source>
        <dbReference type="Pfam" id="PF07282"/>
    </source>
</evidence>
<comment type="caution">
    <text evidence="11">The sequence shown here is derived from an EMBL/GenBank/DDBJ whole genome shotgun (WGS) entry which is preliminary data.</text>
</comment>
<dbReference type="PANTHER" id="PTHR30405">
    <property type="entry name" value="TRANSPOSASE"/>
    <property type="match status" value="1"/>
</dbReference>
<comment type="similarity">
    <text evidence="2">In the N-terminal section; belongs to the transposase 2 family.</text>
</comment>
<feature type="domain" description="Transposase putative helix-turn-helix" evidence="10">
    <location>
        <begin position="1"/>
        <end position="44"/>
    </location>
</feature>
<dbReference type="InterPro" id="IPR010095">
    <property type="entry name" value="Cas12f1-like_TNB"/>
</dbReference>
<evidence type="ECO:0000256" key="5">
    <source>
        <dbReference type="ARBA" id="ARBA00022833"/>
    </source>
</evidence>
<dbReference type="GO" id="GO:0006310">
    <property type="term" value="P:DNA recombination"/>
    <property type="evidence" value="ECO:0007669"/>
    <property type="project" value="UniProtKB-KW"/>
</dbReference>
<dbReference type="InterPro" id="IPR051399">
    <property type="entry name" value="RNA-guided_DNA_endo/Transpos"/>
</dbReference>
<dbReference type="EMBL" id="BKAM01000006">
    <property type="protein sequence ID" value="GEP71960.1"/>
    <property type="molecule type" value="Genomic_DNA"/>
</dbReference>
<dbReference type="InterPro" id="IPR021027">
    <property type="entry name" value="Transposase_put_HTH"/>
</dbReference>
<dbReference type="STRING" id="1423795.FD12_GL000052"/>
<evidence type="ECO:0000259" key="8">
    <source>
        <dbReference type="Pfam" id="PF01385"/>
    </source>
</evidence>
<keyword evidence="7" id="KW-0233">DNA recombination</keyword>
<dbReference type="Pfam" id="PF07282">
    <property type="entry name" value="Cas12f1-like_TNB"/>
    <property type="match status" value="1"/>
</dbReference>
<keyword evidence="6" id="KW-0238">DNA-binding</keyword>
<sequence length="394" mass="47027">MMTLITYKIEIKPTKEQAYLIDRHIGVSRWAYNFFLEMNHQRYQDGYWYMGAYEFAKWFNNEYLLTNPDDLWIKDYYAKSTKQAFIDADTAMKRFFKHQSGYPKWRSYKRHQGSYYFVKNSSKQTIVSERHRIKLPKLGWVRFKEYGYLPTDFEHYVVKSGRIKEQAGRYYLTCLVEQPEQLHELLLGDPIGIDLGVKEFAVIDDGTIYRNRNKDRQVKQIRKRLRRTQRKLSRQYIAYKARKMKEGRSATDLNLAKTERKVQRLYQRLHNIQADYQNQIVANLVRTKPNWVSIEDLNVKGMIKNRHLAKIVNQQGFYNFRTKLINKCQQLGIAVHLVNRFEPTSKICHQCGYKKVDLSLSERIYRCPNCGNVTDRDINAALNIRDTDNFVLAY</sequence>
<evidence type="ECO:0000259" key="10">
    <source>
        <dbReference type="Pfam" id="PF12323"/>
    </source>
</evidence>
<dbReference type="PANTHER" id="PTHR30405:SF11">
    <property type="entry name" value="RNA-GUIDED DNA ENDONUCLEASE RV2885C-RELATED"/>
    <property type="match status" value="1"/>
</dbReference>
<evidence type="ECO:0000313" key="11">
    <source>
        <dbReference type="EMBL" id="GEP71960.1"/>
    </source>
</evidence>
<reference evidence="11 12" key="1">
    <citation type="submission" date="2019-07" db="EMBL/GenBank/DDBJ databases">
        <title>Whole genome shotgun sequence of Lactobacillus rapi NBRC 109618.</title>
        <authorList>
            <person name="Hosoyama A."/>
            <person name="Uohara A."/>
            <person name="Ohji S."/>
            <person name="Ichikawa N."/>
        </authorList>
    </citation>
    <scope>NUCLEOTIDE SEQUENCE [LARGE SCALE GENOMIC DNA]</scope>
    <source>
        <strain evidence="11 12">NBRC 109618</strain>
    </source>
</reference>
<evidence type="ECO:0000256" key="7">
    <source>
        <dbReference type="ARBA" id="ARBA00023172"/>
    </source>
</evidence>
<dbReference type="Pfam" id="PF01385">
    <property type="entry name" value="OrfB_IS605"/>
    <property type="match status" value="1"/>
</dbReference>
<feature type="domain" description="Probable transposase IS891/IS1136/IS1341" evidence="8">
    <location>
        <begin position="179"/>
        <end position="305"/>
    </location>
</feature>
<dbReference type="InterPro" id="IPR001959">
    <property type="entry name" value="Transposase"/>
</dbReference>
<dbReference type="GO" id="GO:0003677">
    <property type="term" value="F:DNA binding"/>
    <property type="evidence" value="ECO:0007669"/>
    <property type="project" value="UniProtKB-KW"/>
</dbReference>
<keyword evidence="3" id="KW-0815">Transposition</keyword>
<proteinExistence type="inferred from homology"/>
<dbReference type="Proteomes" id="UP000321569">
    <property type="component" value="Unassembled WGS sequence"/>
</dbReference>
<dbReference type="RefSeq" id="WP_225427260.1">
    <property type="nucleotide sequence ID" value="NZ_BKAM01000006.1"/>
</dbReference>
<comment type="similarity">
    <text evidence="1">In the C-terminal section; belongs to the transposase 35 family.</text>
</comment>
<accession>A0A512PL94</accession>
<evidence type="ECO:0000313" key="12">
    <source>
        <dbReference type="Proteomes" id="UP000321569"/>
    </source>
</evidence>
<protein>
    <submittedName>
        <fullName evidence="11">Transposase</fullName>
    </submittedName>
</protein>
<dbReference type="NCBIfam" id="NF040570">
    <property type="entry name" value="guided_TnpB"/>
    <property type="match status" value="1"/>
</dbReference>
<dbReference type="GO" id="GO:0046872">
    <property type="term" value="F:metal ion binding"/>
    <property type="evidence" value="ECO:0007669"/>
    <property type="project" value="UniProtKB-KW"/>
</dbReference>
<evidence type="ECO:0000256" key="4">
    <source>
        <dbReference type="ARBA" id="ARBA00022723"/>
    </source>
</evidence>